<accession>A0A6C0AJR3</accession>
<proteinExistence type="predicted"/>
<organism evidence="1">
    <name type="scientific">viral metagenome</name>
    <dbReference type="NCBI Taxonomy" id="1070528"/>
    <lineage>
        <taxon>unclassified sequences</taxon>
        <taxon>metagenomes</taxon>
        <taxon>organismal metagenomes</taxon>
    </lineage>
</organism>
<sequence>MCGANRDPTIAVLLGCASLDEAPGVEMDETPAMVIARDAGLGGQDGVLAVGAEHFGS</sequence>
<dbReference type="EMBL" id="MN740666">
    <property type="protein sequence ID" value="QHS80018.1"/>
    <property type="molecule type" value="Genomic_DNA"/>
</dbReference>
<evidence type="ECO:0000313" key="1">
    <source>
        <dbReference type="EMBL" id="QHS80018.1"/>
    </source>
</evidence>
<reference evidence="1" key="1">
    <citation type="journal article" date="2020" name="Nature">
        <title>Giant virus diversity and host interactions through global metagenomics.</title>
        <authorList>
            <person name="Schulz F."/>
            <person name="Roux S."/>
            <person name="Paez-Espino D."/>
            <person name="Jungbluth S."/>
            <person name="Walsh D.A."/>
            <person name="Denef V.J."/>
            <person name="McMahon K.D."/>
            <person name="Konstantinidis K.T."/>
            <person name="Eloe-Fadrosh E.A."/>
            <person name="Kyrpides N.C."/>
            <person name="Woyke T."/>
        </authorList>
    </citation>
    <scope>NUCLEOTIDE SEQUENCE</scope>
    <source>
        <strain evidence="1">GVMAG-S-1035375-24</strain>
    </source>
</reference>
<dbReference type="AlphaFoldDB" id="A0A6C0AJR3"/>
<protein>
    <submittedName>
        <fullName evidence="1">Uncharacterized protein</fullName>
    </submittedName>
</protein>
<name>A0A6C0AJR3_9ZZZZ</name>